<dbReference type="SUPFAM" id="SSF51735">
    <property type="entry name" value="NAD(P)-binding Rossmann-fold domains"/>
    <property type="match status" value="1"/>
</dbReference>
<dbReference type="CDD" id="cd05266">
    <property type="entry name" value="SDR_a4"/>
    <property type="match status" value="1"/>
</dbReference>
<dbReference type="InterPro" id="IPR036291">
    <property type="entry name" value="NAD(P)-bd_dom_sf"/>
</dbReference>
<sequence>MNTVTIIGCGWFGLPLATHLVKQGIKVKASKRHPEDLVQLQQAGIDAYQLDLANVTSQAKNSSLFDADAIVINLPPGLRRGETDYLGYLTQLITLMGDRQYQKIIFISTTGVYPSLDQTVTEQDAAAFNDTSGTLLQAEAMFSVMKNSCIVRFSGLVGPKRHPGRFFAGKTDVSGANVAVNLVHLDDCIAAVSLILSRNDTLPIYNLAANSHPTRGEFYVAAAEHLGLTAPEFNQQQQPNKTIDGQLICHQLGFTYAFNNPFKMLDAC</sequence>
<comment type="caution">
    <text evidence="2">The sequence shown here is derived from an EMBL/GenBank/DDBJ whole genome shotgun (WGS) entry which is preliminary data.</text>
</comment>
<dbReference type="GO" id="GO:0004029">
    <property type="term" value="F:aldehyde dehydrogenase (NAD+) activity"/>
    <property type="evidence" value="ECO:0007669"/>
    <property type="project" value="TreeGrafter"/>
</dbReference>
<evidence type="ECO:0000259" key="1">
    <source>
        <dbReference type="Pfam" id="PF13460"/>
    </source>
</evidence>
<proteinExistence type="predicted"/>
<gene>
    <name evidence="2" type="ORF">AWJ07_17825</name>
</gene>
<feature type="domain" description="NAD(P)-binding" evidence="1">
    <location>
        <begin position="10"/>
        <end position="137"/>
    </location>
</feature>
<name>A0A106BZD3_SHEFR</name>
<dbReference type="PANTHER" id="PTHR48079">
    <property type="entry name" value="PROTEIN YEEZ"/>
    <property type="match status" value="1"/>
</dbReference>
<dbReference type="InterPro" id="IPR016040">
    <property type="entry name" value="NAD(P)-bd_dom"/>
</dbReference>
<dbReference type="Proteomes" id="UP000055702">
    <property type="component" value="Unassembled WGS sequence"/>
</dbReference>
<dbReference type="Gene3D" id="3.40.50.720">
    <property type="entry name" value="NAD(P)-binding Rossmann-like Domain"/>
    <property type="match status" value="1"/>
</dbReference>
<dbReference type="InterPro" id="IPR051783">
    <property type="entry name" value="NAD(P)-dependent_oxidoreduct"/>
</dbReference>
<accession>A0A106BZD3</accession>
<dbReference type="EMBL" id="LRDC01000024">
    <property type="protein sequence ID" value="KVX01397.1"/>
    <property type="molecule type" value="Genomic_DNA"/>
</dbReference>
<organism evidence="2">
    <name type="scientific">Shewanella frigidimarina</name>
    <dbReference type="NCBI Taxonomy" id="56812"/>
    <lineage>
        <taxon>Bacteria</taxon>
        <taxon>Pseudomonadati</taxon>
        <taxon>Pseudomonadota</taxon>
        <taxon>Gammaproteobacteria</taxon>
        <taxon>Alteromonadales</taxon>
        <taxon>Shewanellaceae</taxon>
        <taxon>Shewanella</taxon>
    </lineage>
</organism>
<evidence type="ECO:0000313" key="3">
    <source>
        <dbReference type="Proteomes" id="UP000055702"/>
    </source>
</evidence>
<dbReference type="AlphaFoldDB" id="A0A106BZD3"/>
<dbReference type="Pfam" id="PF13460">
    <property type="entry name" value="NAD_binding_10"/>
    <property type="match status" value="1"/>
</dbReference>
<dbReference type="RefSeq" id="WP_059746249.1">
    <property type="nucleotide sequence ID" value="NZ_JBOZOX010000025.1"/>
</dbReference>
<dbReference type="GO" id="GO:0005737">
    <property type="term" value="C:cytoplasm"/>
    <property type="evidence" value="ECO:0007669"/>
    <property type="project" value="TreeGrafter"/>
</dbReference>
<reference evidence="2 3" key="1">
    <citation type="submission" date="2016-01" db="EMBL/GenBank/DDBJ databases">
        <title>Draft genome of the antarctic isolate Shewanella frigidimarina Ag06-30.</title>
        <authorList>
            <person name="Parmeciano Di Noto G."/>
            <person name="Vazquez S."/>
            <person name="Mac Cormack W."/>
            <person name="Iriarte A."/>
            <person name="Quiroga C."/>
        </authorList>
    </citation>
    <scope>NUCLEOTIDE SEQUENCE [LARGE SCALE GENOMIC DNA]</scope>
    <source>
        <strain evidence="2 3">Ag06-30</strain>
    </source>
</reference>
<protein>
    <submittedName>
        <fullName evidence="2">NAD(P)-dependent oxidoreductase</fullName>
    </submittedName>
</protein>
<evidence type="ECO:0000313" key="2">
    <source>
        <dbReference type="EMBL" id="KVX01397.1"/>
    </source>
</evidence>
<dbReference type="PANTHER" id="PTHR48079:SF6">
    <property type="entry name" value="NAD(P)-BINDING DOMAIN-CONTAINING PROTEIN-RELATED"/>
    <property type="match status" value="1"/>
</dbReference>